<dbReference type="PANTHER" id="PTHR43394">
    <property type="entry name" value="ATP-DEPENDENT PERMEASE MDL1, MITOCHONDRIAL"/>
    <property type="match status" value="1"/>
</dbReference>
<dbReference type="Gene3D" id="1.20.1560.10">
    <property type="entry name" value="ABC transporter type 1, transmembrane domain"/>
    <property type="match status" value="1"/>
</dbReference>
<dbReference type="InterPro" id="IPR036640">
    <property type="entry name" value="ABC1_TM_sf"/>
</dbReference>
<evidence type="ECO:0000256" key="1">
    <source>
        <dbReference type="ARBA" id="ARBA00004448"/>
    </source>
</evidence>
<reference evidence="11 12" key="1">
    <citation type="journal article" date="2014" name="Nat. Genet.">
        <title>Genome sequence of the hot pepper provides insights into the evolution of pungency in Capsicum species.</title>
        <authorList>
            <person name="Kim S."/>
            <person name="Park M."/>
            <person name="Yeom S.I."/>
            <person name="Kim Y.M."/>
            <person name="Lee J.M."/>
            <person name="Lee H.A."/>
            <person name="Seo E."/>
            <person name="Choi J."/>
            <person name="Cheong K."/>
            <person name="Kim K.T."/>
            <person name="Jung K."/>
            <person name="Lee G.W."/>
            <person name="Oh S.K."/>
            <person name="Bae C."/>
            <person name="Kim S.B."/>
            <person name="Lee H.Y."/>
            <person name="Kim S.Y."/>
            <person name="Kim M.S."/>
            <person name="Kang B.C."/>
            <person name="Jo Y.D."/>
            <person name="Yang H.B."/>
            <person name="Jeong H.J."/>
            <person name="Kang W.H."/>
            <person name="Kwon J.K."/>
            <person name="Shin C."/>
            <person name="Lim J.Y."/>
            <person name="Park J.H."/>
            <person name="Huh J.H."/>
            <person name="Kim J.S."/>
            <person name="Kim B.D."/>
            <person name="Cohen O."/>
            <person name="Paran I."/>
            <person name="Suh M.C."/>
            <person name="Lee S.B."/>
            <person name="Kim Y.K."/>
            <person name="Shin Y."/>
            <person name="Noh S.J."/>
            <person name="Park J."/>
            <person name="Seo Y.S."/>
            <person name="Kwon S.Y."/>
            <person name="Kim H.A."/>
            <person name="Park J.M."/>
            <person name="Kim H.J."/>
            <person name="Choi S.B."/>
            <person name="Bosland P.W."/>
            <person name="Reeves G."/>
            <person name="Jo S.H."/>
            <person name="Lee B.W."/>
            <person name="Cho H.T."/>
            <person name="Choi H.S."/>
            <person name="Lee M.S."/>
            <person name="Yu Y."/>
            <person name="Do Choi Y."/>
            <person name="Park B.S."/>
            <person name="van Deynze A."/>
            <person name="Ashrafi H."/>
            <person name="Hill T."/>
            <person name="Kim W.T."/>
            <person name="Pai H.S."/>
            <person name="Ahn H.K."/>
            <person name="Yeam I."/>
            <person name="Giovannoni J.J."/>
            <person name="Rose J.K."/>
            <person name="Sorensen I."/>
            <person name="Lee S.J."/>
            <person name="Kim R.W."/>
            <person name="Choi I.Y."/>
            <person name="Choi B.S."/>
            <person name="Lim J.S."/>
            <person name="Lee Y.H."/>
            <person name="Choi D."/>
        </authorList>
    </citation>
    <scope>NUCLEOTIDE SEQUENCE [LARGE SCALE GENOMIC DNA]</scope>
    <source>
        <strain evidence="12">cv. CM334</strain>
    </source>
</reference>
<feature type="domain" description="ABC transporter" evidence="9">
    <location>
        <begin position="449"/>
        <end position="688"/>
    </location>
</feature>
<dbReference type="PROSITE" id="PS50893">
    <property type="entry name" value="ABC_TRANSPORTER_2"/>
    <property type="match status" value="1"/>
</dbReference>
<dbReference type="Pfam" id="PF00005">
    <property type="entry name" value="ABC_tran"/>
    <property type="match status" value="1"/>
</dbReference>
<dbReference type="SUPFAM" id="SSF90123">
    <property type="entry name" value="ABC transporter transmembrane region"/>
    <property type="match status" value="1"/>
</dbReference>
<dbReference type="CDD" id="cd18572">
    <property type="entry name" value="ABC_6TM_TAP"/>
    <property type="match status" value="1"/>
</dbReference>
<dbReference type="GO" id="GO:0140359">
    <property type="term" value="F:ABC-type transporter activity"/>
    <property type="evidence" value="ECO:0007669"/>
    <property type="project" value="InterPro"/>
</dbReference>
<accession>A0A1U8GFH9</accession>
<dbReference type="InterPro" id="IPR003439">
    <property type="entry name" value="ABC_transporter-like_ATP-bd"/>
</dbReference>
<evidence type="ECO:0000256" key="4">
    <source>
        <dbReference type="ARBA" id="ARBA00022741"/>
    </source>
</evidence>
<dbReference type="GO" id="GO:0005743">
    <property type="term" value="C:mitochondrial inner membrane"/>
    <property type="evidence" value="ECO:0007669"/>
    <property type="project" value="UniProtKB-SubCell"/>
</dbReference>
<dbReference type="GO" id="GO:0016887">
    <property type="term" value="F:ATP hydrolysis activity"/>
    <property type="evidence" value="ECO:0007669"/>
    <property type="project" value="InterPro"/>
</dbReference>
<dbReference type="AlphaFoldDB" id="A0A1U8GFH9"/>
<dbReference type="FunFam" id="3.40.50.300:FF:000403">
    <property type="entry name" value="ATP-binding cassette sub-family B member 8, mitochondrial"/>
    <property type="match status" value="1"/>
</dbReference>
<keyword evidence="2" id="KW-0813">Transport</keyword>
<proteinExistence type="predicted"/>
<evidence type="ECO:0000256" key="2">
    <source>
        <dbReference type="ARBA" id="ARBA00022448"/>
    </source>
</evidence>
<dbReference type="Gene3D" id="3.40.50.300">
    <property type="entry name" value="P-loop containing nucleotide triphosphate hydrolases"/>
    <property type="match status" value="1"/>
</dbReference>
<keyword evidence="12" id="KW-1185">Reference proteome</keyword>
<dbReference type="InterPro" id="IPR039421">
    <property type="entry name" value="Type_1_exporter"/>
</dbReference>
<dbReference type="EMBL" id="AYRZ02000004">
    <property type="protein sequence ID" value="PHT83375.1"/>
    <property type="molecule type" value="Genomic_DNA"/>
</dbReference>
<evidence type="ECO:0000256" key="6">
    <source>
        <dbReference type="ARBA" id="ARBA00022989"/>
    </source>
</evidence>
<evidence type="ECO:0000256" key="3">
    <source>
        <dbReference type="ARBA" id="ARBA00022692"/>
    </source>
</evidence>
<feature type="domain" description="ABC transmembrane type-1" evidence="10">
    <location>
        <begin position="134"/>
        <end position="415"/>
    </location>
</feature>
<evidence type="ECO:0000256" key="5">
    <source>
        <dbReference type="ARBA" id="ARBA00022840"/>
    </source>
</evidence>
<dbReference type="InterPro" id="IPR003593">
    <property type="entry name" value="AAA+_ATPase"/>
</dbReference>
<evidence type="ECO:0000313" key="12">
    <source>
        <dbReference type="Proteomes" id="UP000222542"/>
    </source>
</evidence>
<dbReference type="InterPro" id="IPR027417">
    <property type="entry name" value="P-loop_NTPase"/>
</dbReference>
<keyword evidence="3 8" id="KW-0812">Transmembrane</keyword>
<dbReference type="PROSITE" id="PS50929">
    <property type="entry name" value="ABC_TM1F"/>
    <property type="match status" value="1"/>
</dbReference>
<dbReference type="PROSITE" id="PS00211">
    <property type="entry name" value="ABC_TRANSPORTER_1"/>
    <property type="match status" value="1"/>
</dbReference>
<gene>
    <name evidence="11" type="ORF">T459_11818</name>
</gene>
<dbReference type="Pfam" id="PF00664">
    <property type="entry name" value="ABC_membrane"/>
    <property type="match status" value="1"/>
</dbReference>
<protein>
    <submittedName>
        <fullName evidence="11">ABC transporter B family member 26, chloroplastic</fullName>
    </submittedName>
</protein>
<dbReference type="Gramene" id="PHT83375">
    <property type="protein sequence ID" value="PHT83375"/>
    <property type="gene ID" value="T459_11818"/>
</dbReference>
<keyword evidence="4" id="KW-0547">Nucleotide-binding</keyword>
<dbReference type="SMR" id="A0A1U8GFH9"/>
<dbReference type="KEGG" id="cann:107868032"/>
<evidence type="ECO:0000259" key="10">
    <source>
        <dbReference type="PROSITE" id="PS50929"/>
    </source>
</evidence>
<dbReference type="OrthoDB" id="6500128at2759"/>
<feature type="transmembrane region" description="Helical" evidence="8">
    <location>
        <begin position="131"/>
        <end position="154"/>
    </location>
</feature>
<dbReference type="Proteomes" id="UP000222542">
    <property type="component" value="Unassembled WGS sequence"/>
</dbReference>
<dbReference type="STRING" id="4072.A0A1U8GFH9"/>
<comment type="subcellular location">
    <subcellularLocation>
        <location evidence="1">Mitochondrion inner membrane</location>
        <topology evidence="1">Multi-pass membrane protein</topology>
    </subcellularLocation>
</comment>
<dbReference type="SMART" id="SM00382">
    <property type="entry name" value="AAA"/>
    <property type="match status" value="1"/>
</dbReference>
<dbReference type="GO" id="GO:0005524">
    <property type="term" value="F:ATP binding"/>
    <property type="evidence" value="ECO:0007669"/>
    <property type="project" value="UniProtKB-KW"/>
</dbReference>
<evidence type="ECO:0000256" key="8">
    <source>
        <dbReference type="SAM" id="Phobius"/>
    </source>
</evidence>
<evidence type="ECO:0000259" key="9">
    <source>
        <dbReference type="PROSITE" id="PS50893"/>
    </source>
</evidence>
<feature type="transmembrane region" description="Helical" evidence="8">
    <location>
        <begin position="174"/>
        <end position="201"/>
    </location>
</feature>
<evidence type="ECO:0000256" key="7">
    <source>
        <dbReference type="ARBA" id="ARBA00023136"/>
    </source>
</evidence>
<comment type="caution">
    <text evidence="11">The sequence shown here is derived from an EMBL/GenBank/DDBJ whole genome shotgun (WGS) entry which is preliminary data.</text>
</comment>
<feature type="transmembrane region" description="Helical" evidence="8">
    <location>
        <begin position="262"/>
        <end position="290"/>
    </location>
</feature>
<keyword evidence="7 8" id="KW-0472">Membrane</keyword>
<dbReference type="PANTHER" id="PTHR43394:SF19">
    <property type="entry name" value="ABC TRANSPORTER B FAMILY"/>
    <property type="match status" value="1"/>
</dbReference>
<name>A0A1U8GFH9_CAPAN</name>
<dbReference type="FunFam" id="1.20.1560.10:FF:000059">
    <property type="entry name" value="ABC transporter B family member 26, chloroplastic"/>
    <property type="match status" value="1"/>
</dbReference>
<evidence type="ECO:0000313" key="11">
    <source>
        <dbReference type="EMBL" id="PHT83375.1"/>
    </source>
</evidence>
<organism evidence="11 12">
    <name type="scientific">Capsicum annuum</name>
    <name type="common">Capsicum pepper</name>
    <dbReference type="NCBI Taxonomy" id="4072"/>
    <lineage>
        <taxon>Eukaryota</taxon>
        <taxon>Viridiplantae</taxon>
        <taxon>Streptophyta</taxon>
        <taxon>Embryophyta</taxon>
        <taxon>Tracheophyta</taxon>
        <taxon>Spermatophyta</taxon>
        <taxon>Magnoliopsida</taxon>
        <taxon>eudicotyledons</taxon>
        <taxon>Gunneridae</taxon>
        <taxon>Pentapetalae</taxon>
        <taxon>asterids</taxon>
        <taxon>lamiids</taxon>
        <taxon>Solanales</taxon>
        <taxon>Solanaceae</taxon>
        <taxon>Solanoideae</taxon>
        <taxon>Capsiceae</taxon>
        <taxon>Capsicum</taxon>
    </lineage>
</organism>
<dbReference type="SUPFAM" id="SSF52540">
    <property type="entry name" value="P-loop containing nucleoside triphosphate hydrolases"/>
    <property type="match status" value="1"/>
</dbReference>
<keyword evidence="5" id="KW-0067">ATP-binding</keyword>
<reference evidence="11 12" key="2">
    <citation type="journal article" date="2017" name="Genome Biol.">
        <title>New reference genome sequences of hot pepper reveal the massive evolution of plant disease-resistance genes by retroduplication.</title>
        <authorList>
            <person name="Kim S."/>
            <person name="Park J."/>
            <person name="Yeom S.I."/>
            <person name="Kim Y.M."/>
            <person name="Seo E."/>
            <person name="Kim K.T."/>
            <person name="Kim M.S."/>
            <person name="Lee J.M."/>
            <person name="Cheong K."/>
            <person name="Shin H.S."/>
            <person name="Kim S.B."/>
            <person name="Han K."/>
            <person name="Lee J."/>
            <person name="Park M."/>
            <person name="Lee H.A."/>
            <person name="Lee H.Y."/>
            <person name="Lee Y."/>
            <person name="Oh S."/>
            <person name="Lee J.H."/>
            <person name="Choi E."/>
            <person name="Choi E."/>
            <person name="Lee S.E."/>
            <person name="Jeon J."/>
            <person name="Kim H."/>
            <person name="Choi G."/>
            <person name="Song H."/>
            <person name="Lee J."/>
            <person name="Lee S.C."/>
            <person name="Kwon J.K."/>
            <person name="Lee H.Y."/>
            <person name="Koo N."/>
            <person name="Hong Y."/>
            <person name="Kim R.W."/>
            <person name="Kang W.H."/>
            <person name="Huh J.H."/>
            <person name="Kang B.C."/>
            <person name="Yang T.J."/>
            <person name="Lee Y.H."/>
            <person name="Bennetzen J.L."/>
            <person name="Choi D."/>
        </authorList>
    </citation>
    <scope>NUCLEOTIDE SEQUENCE [LARGE SCALE GENOMIC DNA]</scope>
    <source>
        <strain evidence="12">cv. CM334</strain>
    </source>
</reference>
<dbReference type="OMA" id="CRLYEPQ"/>
<keyword evidence="6 8" id="KW-1133">Transmembrane helix</keyword>
<dbReference type="GO" id="GO:0042626">
    <property type="term" value="F:ATPase-coupled transmembrane transporter activity"/>
    <property type="evidence" value="ECO:0000318"/>
    <property type="project" value="GO_Central"/>
</dbReference>
<dbReference type="InterPro" id="IPR017871">
    <property type="entry name" value="ABC_transporter-like_CS"/>
</dbReference>
<sequence length="694" mass="77833">MALLLSSVQFQPRVRILYSVKKRQNPETIILYKRYPKSKIQFSFSSQRFRYLSSASINAYSSVQEYPEGSSSDAGLREKLVEWIRFVRNVFPGGNWWRFSSENVDVGGTAKPVTVVHALHRMWKLIAKDGLLVFAAFTALIVTALSEISIPHFLTASIFSAQSSSIPLFHRNVRILIVLCIISGICSGVRGCFFGLANMILVKRMREKLYSTLLLQDISFFDSETVGDLTSRLGADCQQVSRVIGNDLNLILRNFLQGTGALVYLLILSWPLGLCTLTICCALFTIMLLYGQYQKKAAKFIQEYTACANEVAQETFSLMRTVRIYGTEEQELQRYARWMGKLADITLRQSAAYGYWNFSFNTLYHSTQVIAVLVGGISILAGHITAEQLTKFVLYSEWLIYSTWWVGDSLSSLMQSVGASEKVFQLMDLGPSGQFIDKGGKLEGLAGLIEFVNVSFYYPSRVKVPVLQHINFVVHPGEVVALVGLSGSGKSTLVNLLLRLYEPISGQIFIDGYPIRDFDIKWLRERIGYVGQEPRLFRMDISSNIRYGCSRDVNQQDVEWAAKEATAHDFISSLPNGYHTIVDDDLLSGGQKQRIAIARAILRDPDILVLDEATSALDAESEHNIKGVLRTVRRELNSNRTVIVIAHRLSTIQAADRIVVMESGKVVEVGSHKELLLKDGLYARLARRQSDAMA</sequence>
<dbReference type="InterPro" id="IPR011527">
    <property type="entry name" value="ABC1_TM_dom"/>
</dbReference>